<protein>
    <submittedName>
        <fullName evidence="1">Uncharacterized protein</fullName>
    </submittedName>
</protein>
<reference evidence="1" key="1">
    <citation type="submission" date="2013-08" db="EMBL/GenBank/DDBJ databases">
        <authorList>
            <person name="Mendez C."/>
            <person name="Richter M."/>
            <person name="Ferrer M."/>
            <person name="Sanchez J."/>
        </authorList>
    </citation>
    <scope>NUCLEOTIDE SEQUENCE</scope>
</reference>
<accession>T1C3L0</accession>
<organism evidence="1">
    <name type="scientific">mine drainage metagenome</name>
    <dbReference type="NCBI Taxonomy" id="410659"/>
    <lineage>
        <taxon>unclassified sequences</taxon>
        <taxon>metagenomes</taxon>
        <taxon>ecological metagenomes</taxon>
    </lineage>
</organism>
<reference evidence="1" key="2">
    <citation type="journal article" date="2014" name="ISME J.">
        <title>Microbial stratification in low pH oxic and suboxic macroscopic growths along an acid mine drainage.</title>
        <authorList>
            <person name="Mendez-Garcia C."/>
            <person name="Mesa V."/>
            <person name="Sprenger R.R."/>
            <person name="Richter M."/>
            <person name="Diez M.S."/>
            <person name="Solano J."/>
            <person name="Bargiela R."/>
            <person name="Golyshina O.V."/>
            <person name="Manteca A."/>
            <person name="Ramos J.L."/>
            <person name="Gallego J.R."/>
            <person name="Llorente I."/>
            <person name="Martins Dos Santos V.A."/>
            <person name="Jensen O.N."/>
            <person name="Pelaez A.I."/>
            <person name="Sanchez J."/>
            <person name="Ferrer M."/>
        </authorList>
    </citation>
    <scope>NUCLEOTIDE SEQUENCE</scope>
</reference>
<sequence>WNGKYTYHRHGLLESIPHRKLLRGVLILRNEDTAKVINFLEQHSLTMHVREIKLTLDDEKILSETLK</sequence>
<proteinExistence type="predicted"/>
<comment type="caution">
    <text evidence="1">The sequence shown here is derived from an EMBL/GenBank/DDBJ whole genome shotgun (WGS) entry which is preliminary data.</text>
</comment>
<dbReference type="AlphaFoldDB" id="T1C3L0"/>
<gene>
    <name evidence="1" type="ORF">B1B_02105</name>
</gene>
<dbReference type="EMBL" id="AUZY01001240">
    <property type="protein sequence ID" value="EQD75473.1"/>
    <property type="molecule type" value="Genomic_DNA"/>
</dbReference>
<evidence type="ECO:0000313" key="1">
    <source>
        <dbReference type="EMBL" id="EQD75473.1"/>
    </source>
</evidence>
<name>T1C3L0_9ZZZZ</name>
<feature type="non-terminal residue" evidence="1">
    <location>
        <position position="1"/>
    </location>
</feature>